<dbReference type="EMBL" id="KV425654">
    <property type="protein sequence ID" value="KZT18987.1"/>
    <property type="molecule type" value="Genomic_DNA"/>
</dbReference>
<evidence type="ECO:0000313" key="2">
    <source>
        <dbReference type="Proteomes" id="UP000076761"/>
    </source>
</evidence>
<proteinExistence type="predicted"/>
<sequence>MSLPTRKMGNSTATAIGYGSLGITAKPTPMKFLDTLYESECTNWDNRSGTPDECFLCGEPEYIKECIKTSLKTL</sequence>
<dbReference type="STRING" id="1314782.A0A165MZQ4"/>
<name>A0A165MZQ4_9AGAM</name>
<dbReference type="OrthoDB" id="2884715at2759"/>
<gene>
    <name evidence="1" type="ORF">NEOLEDRAFT_1183797</name>
</gene>
<organism evidence="1 2">
    <name type="scientific">Neolentinus lepideus HHB14362 ss-1</name>
    <dbReference type="NCBI Taxonomy" id="1314782"/>
    <lineage>
        <taxon>Eukaryota</taxon>
        <taxon>Fungi</taxon>
        <taxon>Dikarya</taxon>
        <taxon>Basidiomycota</taxon>
        <taxon>Agaricomycotina</taxon>
        <taxon>Agaricomycetes</taxon>
        <taxon>Gloeophyllales</taxon>
        <taxon>Gloeophyllaceae</taxon>
        <taxon>Neolentinus</taxon>
    </lineage>
</organism>
<reference evidence="1 2" key="1">
    <citation type="journal article" date="2016" name="Mol. Biol. Evol.">
        <title>Comparative Genomics of Early-Diverging Mushroom-Forming Fungi Provides Insights into the Origins of Lignocellulose Decay Capabilities.</title>
        <authorList>
            <person name="Nagy L.G."/>
            <person name="Riley R."/>
            <person name="Tritt A."/>
            <person name="Adam C."/>
            <person name="Daum C."/>
            <person name="Floudas D."/>
            <person name="Sun H."/>
            <person name="Yadav J.S."/>
            <person name="Pangilinan J."/>
            <person name="Larsson K.H."/>
            <person name="Matsuura K."/>
            <person name="Barry K."/>
            <person name="Labutti K."/>
            <person name="Kuo R."/>
            <person name="Ohm R.A."/>
            <person name="Bhattacharya S.S."/>
            <person name="Shirouzu T."/>
            <person name="Yoshinaga Y."/>
            <person name="Martin F.M."/>
            <person name="Grigoriev I.V."/>
            <person name="Hibbett D.S."/>
        </authorList>
    </citation>
    <scope>NUCLEOTIDE SEQUENCE [LARGE SCALE GENOMIC DNA]</scope>
    <source>
        <strain evidence="1 2">HHB14362 ss-1</strain>
    </source>
</reference>
<protein>
    <submittedName>
        <fullName evidence="1">Uncharacterized protein</fullName>
    </submittedName>
</protein>
<evidence type="ECO:0000313" key="1">
    <source>
        <dbReference type="EMBL" id="KZT18987.1"/>
    </source>
</evidence>
<dbReference type="Proteomes" id="UP000076761">
    <property type="component" value="Unassembled WGS sequence"/>
</dbReference>
<dbReference type="AlphaFoldDB" id="A0A165MZQ4"/>
<accession>A0A165MZQ4</accession>
<dbReference type="InParanoid" id="A0A165MZQ4"/>
<keyword evidence="2" id="KW-1185">Reference proteome</keyword>